<proteinExistence type="predicted"/>
<gene>
    <name evidence="1" type="ORF">HF878_07285</name>
</gene>
<reference evidence="1 2" key="1">
    <citation type="submission" date="2020-04" db="EMBL/GenBank/DDBJ databases">
        <authorList>
            <person name="Hitch T.C.A."/>
            <person name="Wylensek D."/>
            <person name="Clavel T."/>
        </authorList>
    </citation>
    <scope>NUCLEOTIDE SEQUENCE [LARGE SCALE GENOMIC DNA]</scope>
    <source>
        <strain evidence="1 2">PG-130-P53-12</strain>
    </source>
</reference>
<evidence type="ECO:0000313" key="1">
    <source>
        <dbReference type="EMBL" id="NMD99270.1"/>
    </source>
</evidence>
<evidence type="ECO:0000313" key="2">
    <source>
        <dbReference type="Proteomes" id="UP000543804"/>
    </source>
</evidence>
<comment type="caution">
    <text evidence="1">The sequence shown here is derived from an EMBL/GenBank/DDBJ whole genome shotgun (WGS) entry which is preliminary data.</text>
</comment>
<organism evidence="1 2">
    <name type="scientific">Selenomonas bovis</name>
    <dbReference type="NCBI Taxonomy" id="416586"/>
    <lineage>
        <taxon>Bacteria</taxon>
        <taxon>Bacillati</taxon>
        <taxon>Bacillota</taxon>
        <taxon>Negativicutes</taxon>
        <taxon>Selenomonadales</taxon>
        <taxon>Selenomonadaceae</taxon>
        <taxon>Selenomonas</taxon>
    </lineage>
</organism>
<sequence length="125" mass="14505">MYELRMKRIYEDIAPDDGQRVLVDRLWPRGVKKDQAALAAWPKEITPSAELRKLYHAGELPFEGFAATYLDELEASAPAHAFAQECRRWLEEDNVTLLYAAKNTEQNHVRVLRRWLLHAMGVRSL</sequence>
<name>A0A848B526_9FIRM</name>
<dbReference type="Pfam" id="PF22752">
    <property type="entry name" value="DUF488-N3i"/>
    <property type="match status" value="1"/>
</dbReference>
<dbReference type="Proteomes" id="UP000543804">
    <property type="component" value="Unassembled WGS sequence"/>
</dbReference>
<dbReference type="EMBL" id="JABAFA010000025">
    <property type="protein sequence ID" value="NMD99270.1"/>
    <property type="molecule type" value="Genomic_DNA"/>
</dbReference>
<keyword evidence="2" id="KW-1185">Reference proteome</keyword>
<dbReference type="PANTHER" id="PTHR36849">
    <property type="entry name" value="CYTOPLASMIC PROTEIN-RELATED"/>
    <property type="match status" value="1"/>
</dbReference>
<protein>
    <submittedName>
        <fullName evidence="1">DUF488 family protein</fullName>
    </submittedName>
</protein>
<dbReference type="PANTHER" id="PTHR36849:SF1">
    <property type="entry name" value="CYTOPLASMIC PROTEIN"/>
    <property type="match status" value="1"/>
</dbReference>
<dbReference type="AlphaFoldDB" id="A0A848B526"/>
<accession>A0A848B526</accession>
<dbReference type="InterPro" id="IPR052552">
    <property type="entry name" value="YeaO-like"/>
</dbReference>
<dbReference type="RefSeq" id="WP_170077649.1">
    <property type="nucleotide sequence ID" value="NZ_JABAFA010000025.1"/>
</dbReference>